<reference evidence="1" key="1">
    <citation type="submission" date="2020-10" db="EMBL/GenBank/DDBJ databases">
        <title>ChiBAC.</title>
        <authorList>
            <person name="Zenner C."/>
            <person name="Hitch T.C.A."/>
            <person name="Clavel T."/>
        </authorList>
    </citation>
    <scope>NUCLEOTIDE SEQUENCE</scope>
    <source>
        <strain evidence="1">DSM 107454</strain>
    </source>
</reference>
<sequence length="571" mass="65797">MIFNLIHRCDDTPMYEFQRECAHRLNLRTTIFLRDEFFENSEVIDKVKEDCEVYGSEAGIWLEPIEGQPATMFWLLNTEQKRENIKTVVEKYKKIFGRYPKVMGNYVLDAVSIQLIKEICPEVTTVVAGCFEEGVKVFHGCNNSWYLFSEGMSWNPWYPSKTQSIRPAKNEEDWSGVVAVPHLSRDLALGYEQRNDFFASHPANVQRGLANLGAEHPYDFNLVDQYRMQEDFNDGFSYYQIHVGSNWLCRNHNIIDSEEISRQLYSETLEYIAKLVSEGKVESMTLSELGSRYKECFPLDKQTIGVGKDILYGSGKHFFWVFDGNYRALIDTFQGGSIGDLRPFCGEYASFTGTDSKSLDMNSYPYVIQSQYRTGYKNHYEDGARTTLMVEHGEETLDLCAYRTEIKDVERNENESILKLTPVKLTFADGAYVEIETRYLFKKHGNIMIVRAITDKSDGDCFKFTEYLKGCYGFTEYPENMYGIELMLDGEKAADYNYSGKEYEKNGSKTGVKIGQINTEILLEADCGVPEKVSVQDGHLFSPFYTLRICYAVGNETEEIRTWLIMKKTIM</sequence>
<proteinExistence type="predicted"/>
<dbReference type="Proteomes" id="UP000806542">
    <property type="component" value="Unassembled WGS sequence"/>
</dbReference>
<gene>
    <name evidence="1" type="ORF">INF28_08555</name>
</gene>
<keyword evidence="2" id="KW-1185">Reference proteome</keyword>
<dbReference type="Gene3D" id="3.20.20.510">
    <property type="entry name" value="Uncharacterised protein PF12979, DUF3863"/>
    <property type="match status" value="1"/>
</dbReference>
<evidence type="ECO:0000313" key="1">
    <source>
        <dbReference type="EMBL" id="MBE5040508.1"/>
    </source>
</evidence>
<accession>A0A9D5M2W3</accession>
<comment type="caution">
    <text evidence="1">The sequence shown here is derived from an EMBL/GenBank/DDBJ whole genome shotgun (WGS) entry which is preliminary data.</text>
</comment>
<protein>
    <submittedName>
        <fullName evidence="1">Uncharacterized protein</fullName>
    </submittedName>
</protein>
<organism evidence="1 2">
    <name type="scientific">Ructibacterium gallinarum</name>
    <dbReference type="NCBI Taxonomy" id="2779355"/>
    <lineage>
        <taxon>Bacteria</taxon>
        <taxon>Bacillati</taxon>
        <taxon>Bacillota</taxon>
        <taxon>Clostridia</taxon>
        <taxon>Eubacteriales</taxon>
        <taxon>Oscillospiraceae</taxon>
        <taxon>Ructibacterium</taxon>
    </lineage>
</organism>
<evidence type="ECO:0000313" key="2">
    <source>
        <dbReference type="Proteomes" id="UP000806542"/>
    </source>
</evidence>
<dbReference type="EMBL" id="JADCKB010000017">
    <property type="protein sequence ID" value="MBE5040508.1"/>
    <property type="molecule type" value="Genomic_DNA"/>
</dbReference>
<dbReference type="AlphaFoldDB" id="A0A9D5M2W3"/>
<dbReference type="RefSeq" id="WP_226393061.1">
    <property type="nucleotide sequence ID" value="NZ_JADCKB010000017.1"/>
</dbReference>
<name>A0A9D5M2W3_9FIRM</name>